<dbReference type="PROSITE" id="PS50097">
    <property type="entry name" value="BTB"/>
    <property type="match status" value="1"/>
</dbReference>
<dbReference type="SUPFAM" id="SSF54695">
    <property type="entry name" value="POZ domain"/>
    <property type="match status" value="1"/>
</dbReference>
<organism evidence="2 3">
    <name type="scientific">Botryobasidium botryosum (strain FD-172 SS1)</name>
    <dbReference type="NCBI Taxonomy" id="930990"/>
    <lineage>
        <taxon>Eukaryota</taxon>
        <taxon>Fungi</taxon>
        <taxon>Dikarya</taxon>
        <taxon>Basidiomycota</taxon>
        <taxon>Agaricomycotina</taxon>
        <taxon>Agaricomycetes</taxon>
        <taxon>Cantharellales</taxon>
        <taxon>Botryobasidiaceae</taxon>
        <taxon>Botryobasidium</taxon>
    </lineage>
</organism>
<dbReference type="EMBL" id="KL198017">
    <property type="protein sequence ID" value="KDQ20466.1"/>
    <property type="molecule type" value="Genomic_DNA"/>
</dbReference>
<dbReference type="STRING" id="930990.A0A067N9L5"/>
<name>A0A067N9L5_BOTB1</name>
<dbReference type="OrthoDB" id="3357985at2759"/>
<reference evidence="3" key="1">
    <citation type="journal article" date="2014" name="Proc. Natl. Acad. Sci. U.S.A.">
        <title>Extensive sampling of basidiomycete genomes demonstrates inadequacy of the white-rot/brown-rot paradigm for wood decay fungi.</title>
        <authorList>
            <person name="Riley R."/>
            <person name="Salamov A.A."/>
            <person name="Brown D.W."/>
            <person name="Nagy L.G."/>
            <person name="Floudas D."/>
            <person name="Held B.W."/>
            <person name="Levasseur A."/>
            <person name="Lombard V."/>
            <person name="Morin E."/>
            <person name="Otillar R."/>
            <person name="Lindquist E.A."/>
            <person name="Sun H."/>
            <person name="LaButti K.M."/>
            <person name="Schmutz J."/>
            <person name="Jabbour D."/>
            <person name="Luo H."/>
            <person name="Baker S.E."/>
            <person name="Pisabarro A.G."/>
            <person name="Walton J.D."/>
            <person name="Blanchette R.A."/>
            <person name="Henrissat B."/>
            <person name="Martin F."/>
            <person name="Cullen D."/>
            <person name="Hibbett D.S."/>
            <person name="Grigoriev I.V."/>
        </authorList>
    </citation>
    <scope>NUCLEOTIDE SEQUENCE [LARGE SCALE GENOMIC DNA]</scope>
    <source>
        <strain evidence="3">FD-172 SS1</strain>
    </source>
</reference>
<dbReference type="InParanoid" id="A0A067N9L5"/>
<evidence type="ECO:0000313" key="3">
    <source>
        <dbReference type="Proteomes" id="UP000027195"/>
    </source>
</evidence>
<gene>
    <name evidence="2" type="ORF">BOTBODRAFT_308158</name>
</gene>
<proteinExistence type="predicted"/>
<dbReference type="InterPro" id="IPR000210">
    <property type="entry name" value="BTB/POZ_dom"/>
</dbReference>
<dbReference type="Gene3D" id="3.30.710.10">
    <property type="entry name" value="Potassium Channel Kv1.1, Chain A"/>
    <property type="match status" value="1"/>
</dbReference>
<feature type="domain" description="BTB" evidence="1">
    <location>
        <begin position="25"/>
        <end position="88"/>
    </location>
</feature>
<accession>A0A067N9L5</accession>
<dbReference type="SMART" id="SM00225">
    <property type="entry name" value="BTB"/>
    <property type="match status" value="1"/>
</dbReference>
<evidence type="ECO:0000313" key="2">
    <source>
        <dbReference type="EMBL" id="KDQ20466.1"/>
    </source>
</evidence>
<sequence>MASSGVSDARPDDQKISERFSSPTADVILRSSDDVQFKVHRLLLVEASPFFRTMFDLPQPSTPLADALPVVDFAEPEQVLDTLLRWIYPWGRREVLLKSWAHLKGCLAAACKYEIVLAVDNIKEALTKWPPELDATPLMVYGLVRSLQSSGGTLLHDLLMMVRGRIVRTLDLDPLKIPDLELKDLLARDLVDLLKARDLYHQALGKAIDIPSECWNTPSPCSKCKHNWWESYRSLAITTIKKGGSIDLIFSNPFFSSASRASTCATCKSDFKSYEKWLSPMKTQFLKHSSDSLASSNFGAA</sequence>
<dbReference type="InterPro" id="IPR011333">
    <property type="entry name" value="SKP1/BTB/POZ_sf"/>
</dbReference>
<dbReference type="AlphaFoldDB" id="A0A067N9L5"/>
<keyword evidence="3" id="KW-1185">Reference proteome</keyword>
<protein>
    <recommendedName>
        <fullName evidence="1">BTB domain-containing protein</fullName>
    </recommendedName>
</protein>
<evidence type="ECO:0000259" key="1">
    <source>
        <dbReference type="PROSITE" id="PS50097"/>
    </source>
</evidence>
<dbReference type="HOGENOM" id="CLU_052397_0_2_1"/>
<dbReference type="CDD" id="cd18186">
    <property type="entry name" value="BTB_POZ_ZBTB_KLHL-like"/>
    <property type="match status" value="1"/>
</dbReference>
<dbReference type="Proteomes" id="UP000027195">
    <property type="component" value="Unassembled WGS sequence"/>
</dbReference>
<dbReference type="Pfam" id="PF00651">
    <property type="entry name" value="BTB"/>
    <property type="match status" value="1"/>
</dbReference>